<gene>
    <name evidence="1" type="ORF">MM415B03961_0010</name>
</gene>
<sequence length="58" mass="6647">MMSIWTESQVMVECDVCGTTTAEAYLTQNHMKTLCRKEGWSFGKLVKCPKCERIGEKE</sequence>
<organism evidence="1">
    <name type="scientific">viral metagenome</name>
    <dbReference type="NCBI Taxonomy" id="1070528"/>
    <lineage>
        <taxon>unclassified sequences</taxon>
        <taxon>metagenomes</taxon>
        <taxon>organismal metagenomes</taxon>
    </lineage>
</organism>
<protein>
    <submittedName>
        <fullName evidence="1">Uncharacterized protein</fullName>
    </submittedName>
</protein>
<accession>A0A6M3LGZ4</accession>
<dbReference type="AlphaFoldDB" id="A0A6M3LGZ4"/>
<dbReference type="EMBL" id="MT143206">
    <property type="protein sequence ID" value="QJA94140.1"/>
    <property type="molecule type" value="Genomic_DNA"/>
</dbReference>
<name>A0A6M3LGZ4_9ZZZZ</name>
<proteinExistence type="predicted"/>
<reference evidence="1" key="1">
    <citation type="submission" date="2020-03" db="EMBL/GenBank/DDBJ databases">
        <title>The deep terrestrial virosphere.</title>
        <authorList>
            <person name="Holmfeldt K."/>
            <person name="Nilsson E."/>
            <person name="Simone D."/>
            <person name="Lopez-Fernandez M."/>
            <person name="Wu X."/>
            <person name="de Brujin I."/>
            <person name="Lundin D."/>
            <person name="Andersson A."/>
            <person name="Bertilsson S."/>
            <person name="Dopson M."/>
        </authorList>
    </citation>
    <scope>NUCLEOTIDE SEQUENCE</scope>
    <source>
        <strain evidence="1">MM415B03961</strain>
    </source>
</reference>
<evidence type="ECO:0000313" key="1">
    <source>
        <dbReference type="EMBL" id="QJA94140.1"/>
    </source>
</evidence>